<reference evidence="2" key="1">
    <citation type="submission" date="2022-11" db="UniProtKB">
        <authorList>
            <consortium name="WormBaseParasite"/>
        </authorList>
    </citation>
    <scope>IDENTIFICATION</scope>
</reference>
<evidence type="ECO:0000313" key="2">
    <source>
        <dbReference type="WBParaSite" id="scaffold4416_cov152.g8103"/>
    </source>
</evidence>
<name>A0A915MJY1_MELJA</name>
<protein>
    <submittedName>
        <fullName evidence="2">Uncharacterized protein</fullName>
    </submittedName>
</protein>
<dbReference type="Proteomes" id="UP000887561">
    <property type="component" value="Unplaced"/>
</dbReference>
<accession>A0A915MJY1</accession>
<organism evidence="1 2">
    <name type="scientific">Meloidogyne javanica</name>
    <name type="common">Root-knot nematode worm</name>
    <dbReference type="NCBI Taxonomy" id="6303"/>
    <lineage>
        <taxon>Eukaryota</taxon>
        <taxon>Metazoa</taxon>
        <taxon>Ecdysozoa</taxon>
        <taxon>Nematoda</taxon>
        <taxon>Chromadorea</taxon>
        <taxon>Rhabditida</taxon>
        <taxon>Tylenchina</taxon>
        <taxon>Tylenchomorpha</taxon>
        <taxon>Tylenchoidea</taxon>
        <taxon>Meloidogynidae</taxon>
        <taxon>Meloidogyninae</taxon>
        <taxon>Meloidogyne</taxon>
        <taxon>Meloidogyne incognita group</taxon>
    </lineage>
</organism>
<keyword evidence="1" id="KW-1185">Reference proteome</keyword>
<evidence type="ECO:0000313" key="1">
    <source>
        <dbReference type="Proteomes" id="UP000887561"/>
    </source>
</evidence>
<proteinExistence type="predicted"/>
<sequence length="242" mass="28292">MAEQSQQIDIGQSSSTQRQLEEIEYVDGHRLVRIPLIDYIRGSRTRNYRILVNFATYKLMRDEKLILMEIILSTNTFLANNALETFKHFAKEKSTRNGGHLYNRIICMLGHNIIPQNVQGMLLEGGSQTLENYFLNMPVAFEFVLRSANSERFLLIDSHFNTQLVVDSLIIKLLSTNYDIRQLIDEVEGWIWRNDLIMTLKYCLNPRHDHPDIVHLLSHWNPASPPPEPTFFDEDYLNTRLK</sequence>
<dbReference type="AlphaFoldDB" id="A0A915MJY1"/>
<dbReference type="WBParaSite" id="scaffold4416_cov152.g8103">
    <property type="protein sequence ID" value="scaffold4416_cov152.g8103"/>
    <property type="gene ID" value="scaffold4416_cov152.g8103"/>
</dbReference>